<organism evidence="2 3">
    <name type="scientific">Mycetohabitans endofungorum</name>
    <dbReference type="NCBI Taxonomy" id="417203"/>
    <lineage>
        <taxon>Bacteria</taxon>
        <taxon>Pseudomonadati</taxon>
        <taxon>Pseudomonadota</taxon>
        <taxon>Betaproteobacteria</taxon>
        <taxon>Burkholderiales</taxon>
        <taxon>Burkholderiaceae</taxon>
        <taxon>Mycetohabitans</taxon>
    </lineage>
</organism>
<evidence type="ECO:0000313" key="2">
    <source>
        <dbReference type="EMBL" id="PPB81460.1"/>
    </source>
</evidence>
<accession>A0A2P5K747</accession>
<gene>
    <name evidence="2" type="ORF">B0O95_11933</name>
</gene>
<dbReference type="EMBL" id="PRDW01000019">
    <property type="protein sequence ID" value="PPB81460.1"/>
    <property type="molecule type" value="Genomic_DNA"/>
</dbReference>
<feature type="signal peptide" evidence="1">
    <location>
        <begin position="1"/>
        <end position="26"/>
    </location>
</feature>
<keyword evidence="1" id="KW-0732">Signal</keyword>
<dbReference type="RefSeq" id="WP_104078415.1">
    <property type="nucleotide sequence ID" value="NZ_CP062179.1"/>
</dbReference>
<feature type="chain" id="PRO_5015181142" description="Lipoprotein" evidence="1">
    <location>
        <begin position="27"/>
        <end position="113"/>
    </location>
</feature>
<sequence>MTKPFVSMFFALVLSGCMLMQHNPDAGEPEKVASTGRSTEDVIACMTEAASRHHASFRASPIPQGQMLDFGDSNIVKIRTDDDGSTSFRFYPGKRHLGNLWIEGAARQCAGTP</sequence>
<comment type="caution">
    <text evidence="2">The sequence shown here is derived from an EMBL/GenBank/DDBJ whole genome shotgun (WGS) entry which is preliminary data.</text>
</comment>
<evidence type="ECO:0000313" key="3">
    <source>
        <dbReference type="Proteomes" id="UP000243096"/>
    </source>
</evidence>
<proteinExistence type="predicted"/>
<keyword evidence="3" id="KW-1185">Reference proteome</keyword>
<evidence type="ECO:0008006" key="4">
    <source>
        <dbReference type="Google" id="ProtNLM"/>
    </source>
</evidence>
<dbReference type="Proteomes" id="UP000243096">
    <property type="component" value="Unassembled WGS sequence"/>
</dbReference>
<dbReference type="PROSITE" id="PS51257">
    <property type="entry name" value="PROKAR_LIPOPROTEIN"/>
    <property type="match status" value="1"/>
</dbReference>
<evidence type="ECO:0000256" key="1">
    <source>
        <dbReference type="SAM" id="SignalP"/>
    </source>
</evidence>
<reference evidence="2 3" key="1">
    <citation type="submission" date="2018-01" db="EMBL/GenBank/DDBJ databases">
        <title>Genomic Encyclopedia of Type Strains, Phase III (KMG-III): the genomes of soil and plant-associated and newly described type strains.</title>
        <authorList>
            <person name="Whitman W."/>
        </authorList>
    </citation>
    <scope>NUCLEOTIDE SEQUENCE [LARGE SCALE GENOMIC DNA]</scope>
    <source>
        <strain evidence="2 3">HKI456</strain>
    </source>
</reference>
<name>A0A2P5K747_9BURK</name>
<protein>
    <recommendedName>
        <fullName evidence="4">Lipoprotein</fullName>
    </recommendedName>
</protein>
<dbReference type="AlphaFoldDB" id="A0A2P5K747"/>
<dbReference type="OrthoDB" id="9006071at2"/>